<feature type="compositionally biased region" description="Low complexity" evidence="1">
    <location>
        <begin position="99"/>
        <end position="113"/>
    </location>
</feature>
<feature type="compositionally biased region" description="Polar residues" evidence="1">
    <location>
        <begin position="329"/>
        <end position="342"/>
    </location>
</feature>
<proteinExistence type="predicted"/>
<dbReference type="VEuPathDB" id="FungiDB:BD410DRAFT_833210"/>
<feature type="compositionally biased region" description="Polar residues" evidence="1">
    <location>
        <begin position="429"/>
        <end position="446"/>
    </location>
</feature>
<evidence type="ECO:0000313" key="2">
    <source>
        <dbReference type="EMBL" id="TDL13962.1"/>
    </source>
</evidence>
<evidence type="ECO:0008006" key="4">
    <source>
        <dbReference type="Google" id="ProtNLM"/>
    </source>
</evidence>
<sequence>MPDHPRDSERTPFLHANQAASSFPNVIPHSTHPYPVRPTLGNSLTSRVSIHIGSEGYIADPIMAIHRYIDVRTPGNMHSTPFPADFRQDDGDRLFAQASPTTPHSPLHSSTFSRFPRNLSGGRRRPDVAHCSDIPASRHGRSNATPMARNETTLPPTFLQDDISAGRSGFTDTSPLRQYEPLPTSRGLKPQRSTSQNPGAYSFDPPRLRGGNDALTNALTSGDRTSDVRRSQRRKRLHHPYNSCSSHQEGVGPSIQVSPDTSTQSPQRAKRRASDLNWQPCGNCSKSHTKCDIAPPNSPELCKKCKTDGLSQCVPALSRKQRNIRSRNHPVSSHETANTSGQLGHEGPATFTHGIAAAQPTAPLVPRRSNVVTSSHRNGSSLPNLSQNSSPEVPESPVGNDVLQTAHASTSARSPPGRQHYGHLRNPTDDSNCNGLDTIPNRTTNQGSLPCPPCSPACRHHVRF</sequence>
<evidence type="ECO:0000256" key="1">
    <source>
        <dbReference type="SAM" id="MobiDB-lite"/>
    </source>
</evidence>
<feature type="compositionally biased region" description="Polar residues" evidence="1">
    <location>
        <begin position="402"/>
        <end position="413"/>
    </location>
</feature>
<dbReference type="Proteomes" id="UP000294933">
    <property type="component" value="Unassembled WGS sequence"/>
</dbReference>
<feature type="compositionally biased region" description="Basic residues" evidence="1">
    <location>
        <begin position="319"/>
        <end position="328"/>
    </location>
</feature>
<name>A0A4Y7PGI2_9AGAM</name>
<feature type="region of interest" description="Disordered" evidence="1">
    <location>
        <begin position="318"/>
        <end position="446"/>
    </location>
</feature>
<feature type="compositionally biased region" description="Low complexity" evidence="1">
    <location>
        <begin position="380"/>
        <end position="391"/>
    </location>
</feature>
<feature type="compositionally biased region" description="Polar residues" evidence="1">
    <location>
        <begin position="370"/>
        <end position="379"/>
    </location>
</feature>
<keyword evidence="3" id="KW-1185">Reference proteome</keyword>
<evidence type="ECO:0000313" key="3">
    <source>
        <dbReference type="Proteomes" id="UP000294933"/>
    </source>
</evidence>
<feature type="compositionally biased region" description="Polar residues" evidence="1">
    <location>
        <begin position="142"/>
        <end position="155"/>
    </location>
</feature>
<feature type="compositionally biased region" description="Polar residues" evidence="1">
    <location>
        <begin position="255"/>
        <end position="267"/>
    </location>
</feature>
<reference evidence="2 3" key="1">
    <citation type="submission" date="2018-06" db="EMBL/GenBank/DDBJ databases">
        <title>A transcriptomic atlas of mushroom development highlights an independent origin of complex multicellularity.</title>
        <authorList>
            <consortium name="DOE Joint Genome Institute"/>
            <person name="Krizsan K."/>
            <person name="Almasi E."/>
            <person name="Merenyi Z."/>
            <person name="Sahu N."/>
            <person name="Viragh M."/>
            <person name="Koszo T."/>
            <person name="Mondo S."/>
            <person name="Kiss B."/>
            <person name="Balint B."/>
            <person name="Kues U."/>
            <person name="Barry K."/>
            <person name="Hegedus J.C."/>
            <person name="Henrissat B."/>
            <person name="Johnson J."/>
            <person name="Lipzen A."/>
            <person name="Ohm R."/>
            <person name="Nagy I."/>
            <person name="Pangilinan J."/>
            <person name="Yan J."/>
            <person name="Xiong Y."/>
            <person name="Grigoriev I.V."/>
            <person name="Hibbett D.S."/>
            <person name="Nagy L.G."/>
        </authorList>
    </citation>
    <scope>NUCLEOTIDE SEQUENCE [LARGE SCALE GENOMIC DNA]</scope>
    <source>
        <strain evidence="2 3">SZMC22713</strain>
    </source>
</reference>
<organism evidence="2 3">
    <name type="scientific">Rickenella mellea</name>
    <dbReference type="NCBI Taxonomy" id="50990"/>
    <lineage>
        <taxon>Eukaryota</taxon>
        <taxon>Fungi</taxon>
        <taxon>Dikarya</taxon>
        <taxon>Basidiomycota</taxon>
        <taxon>Agaricomycotina</taxon>
        <taxon>Agaricomycetes</taxon>
        <taxon>Hymenochaetales</taxon>
        <taxon>Rickenellaceae</taxon>
        <taxon>Rickenella</taxon>
    </lineage>
</organism>
<feature type="region of interest" description="Disordered" evidence="1">
    <location>
        <begin position="94"/>
        <end position="279"/>
    </location>
</feature>
<feature type="compositionally biased region" description="Polar residues" evidence="1">
    <location>
        <begin position="214"/>
        <end position="223"/>
    </location>
</feature>
<protein>
    <recommendedName>
        <fullName evidence="4">Zn(2)-C6 fungal-type domain-containing protein</fullName>
    </recommendedName>
</protein>
<accession>A0A4Y7PGI2</accession>
<gene>
    <name evidence="2" type="ORF">BD410DRAFT_833210</name>
</gene>
<dbReference type="EMBL" id="ML170419">
    <property type="protein sequence ID" value="TDL13962.1"/>
    <property type="molecule type" value="Genomic_DNA"/>
</dbReference>
<dbReference type="AlphaFoldDB" id="A0A4Y7PGI2"/>